<gene>
    <name evidence="1" type="ORF">H7F51_14415</name>
</gene>
<reference evidence="1 2" key="1">
    <citation type="submission" date="2020-08" db="EMBL/GenBank/DDBJ databases">
        <title>The genome sequence of type strain Novosphingobium flavum NBRC 111647.</title>
        <authorList>
            <person name="Liu Y."/>
        </authorList>
    </citation>
    <scope>NUCLEOTIDE SEQUENCE [LARGE SCALE GENOMIC DNA]</scope>
    <source>
        <strain evidence="1 2">NBRC 111647</strain>
    </source>
</reference>
<dbReference type="Pfam" id="PF09981">
    <property type="entry name" value="DUF2218"/>
    <property type="match status" value="1"/>
</dbReference>
<protein>
    <submittedName>
        <fullName evidence="1">DUF2218 domain-containing protein</fullName>
    </submittedName>
</protein>
<accession>A0A7X1FUR7</accession>
<sequence length="96" mass="10867">MPVTTTCFAPCEKASRYLQQLVSHWSHRMAATWNDGRAEFPFSDTSRASMEALEVGIVVTLTTADGAENETMRGVIERHLDRFAFREAPLSFQWSL</sequence>
<dbReference type="RefSeq" id="WP_185665007.1">
    <property type="nucleotide sequence ID" value="NZ_JACLAW010000011.1"/>
</dbReference>
<evidence type="ECO:0000313" key="2">
    <source>
        <dbReference type="Proteomes" id="UP000566813"/>
    </source>
</evidence>
<evidence type="ECO:0000313" key="1">
    <source>
        <dbReference type="EMBL" id="MBC2666712.1"/>
    </source>
</evidence>
<keyword evidence="2" id="KW-1185">Reference proteome</keyword>
<dbReference type="Gene3D" id="3.30.310.50">
    <property type="entry name" value="Alpha-D-phosphohexomutase, C-terminal domain"/>
    <property type="match status" value="1"/>
</dbReference>
<dbReference type="AlphaFoldDB" id="A0A7X1FUR7"/>
<proteinExistence type="predicted"/>
<name>A0A7X1FUR7_9SPHN</name>
<dbReference type="InterPro" id="IPR014543">
    <property type="entry name" value="UCP028291"/>
</dbReference>
<dbReference type="EMBL" id="JACLAW010000011">
    <property type="protein sequence ID" value="MBC2666712.1"/>
    <property type="molecule type" value="Genomic_DNA"/>
</dbReference>
<comment type="caution">
    <text evidence="1">The sequence shown here is derived from an EMBL/GenBank/DDBJ whole genome shotgun (WGS) entry which is preliminary data.</text>
</comment>
<organism evidence="1 2">
    <name type="scientific">Novosphingobium flavum</name>
    <dbReference type="NCBI Taxonomy" id="1778672"/>
    <lineage>
        <taxon>Bacteria</taxon>
        <taxon>Pseudomonadati</taxon>
        <taxon>Pseudomonadota</taxon>
        <taxon>Alphaproteobacteria</taxon>
        <taxon>Sphingomonadales</taxon>
        <taxon>Sphingomonadaceae</taxon>
        <taxon>Novosphingobium</taxon>
    </lineage>
</organism>
<dbReference type="Proteomes" id="UP000566813">
    <property type="component" value="Unassembled WGS sequence"/>
</dbReference>